<evidence type="ECO:0000256" key="1">
    <source>
        <dbReference type="SAM" id="MobiDB-lite"/>
    </source>
</evidence>
<evidence type="ECO:0000313" key="2">
    <source>
        <dbReference type="EMBL" id="ELW62905.1"/>
    </source>
</evidence>
<feature type="region of interest" description="Disordered" evidence="1">
    <location>
        <begin position="135"/>
        <end position="166"/>
    </location>
</feature>
<protein>
    <submittedName>
        <fullName evidence="2">Uncharacterized protein</fullName>
    </submittedName>
</protein>
<proteinExistence type="predicted"/>
<reference evidence="3" key="2">
    <citation type="journal article" date="2013" name="Nat. Commun.">
        <title>Genome of the Chinese tree shrew.</title>
        <authorList>
            <person name="Fan Y."/>
            <person name="Huang Z.Y."/>
            <person name="Cao C.C."/>
            <person name="Chen C.S."/>
            <person name="Chen Y.X."/>
            <person name="Fan D.D."/>
            <person name="He J."/>
            <person name="Hou H.L."/>
            <person name="Hu L."/>
            <person name="Hu X.T."/>
            <person name="Jiang X.T."/>
            <person name="Lai R."/>
            <person name="Lang Y.S."/>
            <person name="Liang B."/>
            <person name="Liao S.G."/>
            <person name="Mu D."/>
            <person name="Ma Y.Y."/>
            <person name="Niu Y.Y."/>
            <person name="Sun X.Q."/>
            <person name="Xia J.Q."/>
            <person name="Xiao J."/>
            <person name="Xiong Z.Q."/>
            <person name="Xu L."/>
            <person name="Yang L."/>
            <person name="Zhang Y."/>
            <person name="Zhao W."/>
            <person name="Zhao X.D."/>
            <person name="Zheng Y.T."/>
            <person name="Zhou J.M."/>
            <person name="Zhu Y.B."/>
            <person name="Zhang G.J."/>
            <person name="Wang J."/>
            <person name="Yao Y.G."/>
        </authorList>
    </citation>
    <scope>NUCLEOTIDE SEQUENCE [LARGE SCALE GENOMIC DNA]</scope>
</reference>
<reference evidence="3" key="1">
    <citation type="submission" date="2012-07" db="EMBL/GenBank/DDBJ databases">
        <title>Genome of the Chinese tree shrew, a rising model animal genetically related to primates.</title>
        <authorList>
            <person name="Zhang G."/>
            <person name="Fan Y."/>
            <person name="Yao Y."/>
            <person name="Huang Z."/>
        </authorList>
    </citation>
    <scope>NUCLEOTIDE SEQUENCE [LARGE SCALE GENOMIC DNA]</scope>
</reference>
<dbReference type="EMBL" id="KB320797">
    <property type="protein sequence ID" value="ELW62905.1"/>
    <property type="molecule type" value="Genomic_DNA"/>
</dbReference>
<organism evidence="2 3">
    <name type="scientific">Tupaia chinensis</name>
    <name type="common">Chinese tree shrew</name>
    <name type="synonym">Tupaia belangeri chinensis</name>
    <dbReference type="NCBI Taxonomy" id="246437"/>
    <lineage>
        <taxon>Eukaryota</taxon>
        <taxon>Metazoa</taxon>
        <taxon>Chordata</taxon>
        <taxon>Craniata</taxon>
        <taxon>Vertebrata</taxon>
        <taxon>Euteleostomi</taxon>
        <taxon>Mammalia</taxon>
        <taxon>Eutheria</taxon>
        <taxon>Euarchontoglires</taxon>
        <taxon>Scandentia</taxon>
        <taxon>Tupaiidae</taxon>
        <taxon>Tupaia</taxon>
    </lineage>
</organism>
<name>L9KIZ6_TUPCH</name>
<dbReference type="AlphaFoldDB" id="L9KIZ6"/>
<sequence>MHPIAALLTTTCAVDQCRVDRERVDREHSARRTSILTGRESLRTDAAPKHHRDGAAVLWTEKRRIRPQDCSPVGLCPALGMGESAMAQPSAAPGPARWDSELRMGYDLALATLGCLTHPFYIANGFFMQNGGAETPSKEGAAMTTLPGCREPSVSEPSTARGHYARALSTAPGLSVRSTA</sequence>
<keyword evidence="3" id="KW-1185">Reference proteome</keyword>
<dbReference type="Proteomes" id="UP000011518">
    <property type="component" value="Unassembled WGS sequence"/>
</dbReference>
<evidence type="ECO:0000313" key="3">
    <source>
        <dbReference type="Proteomes" id="UP000011518"/>
    </source>
</evidence>
<accession>L9KIZ6</accession>
<dbReference type="InParanoid" id="L9KIZ6"/>
<gene>
    <name evidence="2" type="ORF">TREES_T100001660</name>
</gene>